<dbReference type="InterPro" id="IPR013763">
    <property type="entry name" value="Cyclin-like_dom"/>
</dbReference>
<evidence type="ECO:0000313" key="9">
    <source>
        <dbReference type="Proteomes" id="UP001233172"/>
    </source>
</evidence>
<accession>A0AAD8BHA3</accession>
<keyword evidence="1" id="KW-0132">Cell division</keyword>
<keyword evidence="9" id="KW-1185">Reference proteome</keyword>
<feature type="domain" description="Cyclin-like" evidence="6">
    <location>
        <begin position="207"/>
        <end position="291"/>
    </location>
</feature>
<organism evidence="8 9">
    <name type="scientific">Biomphalaria pfeifferi</name>
    <name type="common">Bloodfluke planorb</name>
    <name type="synonym">Freshwater snail</name>
    <dbReference type="NCBI Taxonomy" id="112525"/>
    <lineage>
        <taxon>Eukaryota</taxon>
        <taxon>Metazoa</taxon>
        <taxon>Spiralia</taxon>
        <taxon>Lophotrochozoa</taxon>
        <taxon>Mollusca</taxon>
        <taxon>Gastropoda</taxon>
        <taxon>Heterobranchia</taxon>
        <taxon>Euthyneura</taxon>
        <taxon>Panpulmonata</taxon>
        <taxon>Hygrophila</taxon>
        <taxon>Lymnaeoidea</taxon>
        <taxon>Planorbidae</taxon>
        <taxon>Biomphalaria</taxon>
    </lineage>
</organism>
<reference evidence="8" key="2">
    <citation type="submission" date="2023-04" db="EMBL/GenBank/DDBJ databases">
        <authorList>
            <person name="Bu L."/>
            <person name="Lu L."/>
            <person name="Laidemitt M.R."/>
            <person name="Zhang S.M."/>
            <person name="Mutuku M."/>
            <person name="Mkoji G."/>
            <person name="Steinauer M."/>
            <person name="Loker E.S."/>
        </authorList>
    </citation>
    <scope>NUCLEOTIDE SEQUENCE</scope>
    <source>
        <strain evidence="8">KasaAsao</strain>
        <tissue evidence="8">Whole Snail</tissue>
    </source>
</reference>
<dbReference type="GO" id="GO:0044772">
    <property type="term" value="P:mitotic cell cycle phase transition"/>
    <property type="evidence" value="ECO:0007669"/>
    <property type="project" value="InterPro"/>
</dbReference>
<dbReference type="Pfam" id="PF00134">
    <property type="entry name" value="Cyclin_N"/>
    <property type="match status" value="1"/>
</dbReference>
<feature type="domain" description="Cyclin-like" evidence="6">
    <location>
        <begin position="304"/>
        <end position="385"/>
    </location>
</feature>
<dbReference type="Proteomes" id="UP001233172">
    <property type="component" value="Unassembled WGS sequence"/>
</dbReference>
<evidence type="ECO:0000313" key="8">
    <source>
        <dbReference type="EMBL" id="KAK0054569.1"/>
    </source>
</evidence>
<evidence type="ECO:0000256" key="2">
    <source>
        <dbReference type="ARBA" id="ARBA00022776"/>
    </source>
</evidence>
<dbReference type="SMART" id="SM01332">
    <property type="entry name" value="Cyclin_C"/>
    <property type="match status" value="1"/>
</dbReference>
<dbReference type="CDD" id="cd20509">
    <property type="entry name" value="CYCLIN_CCNB1-like_rpt2"/>
    <property type="match status" value="1"/>
</dbReference>
<dbReference type="Pfam" id="PF02984">
    <property type="entry name" value="Cyclin_C"/>
    <property type="match status" value="1"/>
</dbReference>
<evidence type="ECO:0000256" key="1">
    <source>
        <dbReference type="ARBA" id="ARBA00022618"/>
    </source>
</evidence>
<keyword evidence="2" id="KW-0498">Mitosis</keyword>
<dbReference type="GO" id="GO:0051301">
    <property type="term" value="P:cell division"/>
    <property type="evidence" value="ECO:0007669"/>
    <property type="project" value="UniProtKB-KW"/>
</dbReference>
<dbReference type="SMART" id="SM00385">
    <property type="entry name" value="CYCLIN"/>
    <property type="match status" value="2"/>
</dbReference>
<dbReference type="EMBL" id="JASAOG010000076">
    <property type="protein sequence ID" value="KAK0054569.1"/>
    <property type="molecule type" value="Genomic_DNA"/>
</dbReference>
<protein>
    <submittedName>
        <fullName evidence="8">G2/mitotic-specific cyclin-B</fullName>
    </submittedName>
</protein>
<comment type="similarity">
    <text evidence="5">Belongs to the cyclin family.</text>
</comment>
<comment type="caution">
    <text evidence="8">The sequence shown here is derived from an EMBL/GenBank/DDBJ whole genome shotgun (WGS) entry which is preliminary data.</text>
</comment>
<dbReference type="FunFam" id="1.10.472.10:FF:000001">
    <property type="entry name" value="G2/mitotic-specific cyclin"/>
    <property type="match status" value="1"/>
</dbReference>
<gene>
    <name evidence="8" type="ORF">Bpfe_015914</name>
</gene>
<dbReference type="Gene3D" id="1.10.472.10">
    <property type="entry name" value="Cyclin-like"/>
    <property type="match status" value="2"/>
</dbReference>
<feature type="domain" description="Cyclin C-terminal" evidence="7">
    <location>
        <begin position="300"/>
        <end position="416"/>
    </location>
</feature>
<sequence length="429" mass="48591">MTTRHLTLPAMNPKVMEADLKMKFKDAGSLRLTLGEIGNRVSAIQIDATKGGAFKKDILQPDGIVTRAKAKIAANKPINFQKVDVDFQPIETNVFVTKNDTAPVKVEYMPGHNLLPSALRMVQSDIVFFDGFGNHLPMDISDDGEGPFSKAGIEDIDAVDIQNPQLVSIYVKDIYNYMRYLEQKYTIRPKFLEGTDLTGKMRAILIDWLCQVHTRFRLLQETLYLTVAIIDRYLQQKPISRQRLQLLGVSAMLVASKYEEQYAPEVADFVYITDNAYTKQDVREMEQDILKTLEFGLGRPHGLHFLRRFSKAGNVDPMKHTLAKYLMELSIIEYDMAHLRPSHLAAAALYLSITVLDNSPWTATLKHYSKFEETELKSLSKRLAQLVVKAETSKLTAIKTKFASTKFMKISSIPQLKSQTMLDMAESIS</sequence>
<dbReference type="PROSITE" id="PS00292">
    <property type="entry name" value="CYCLINS"/>
    <property type="match status" value="1"/>
</dbReference>
<dbReference type="AlphaFoldDB" id="A0AAD8BHA3"/>
<evidence type="ECO:0000259" key="6">
    <source>
        <dbReference type="SMART" id="SM00385"/>
    </source>
</evidence>
<dbReference type="InterPro" id="IPR006671">
    <property type="entry name" value="Cyclin_N"/>
</dbReference>
<keyword evidence="3 5" id="KW-0195">Cyclin</keyword>
<keyword evidence="4" id="KW-0131">Cell cycle</keyword>
<dbReference type="PANTHER" id="PTHR10177">
    <property type="entry name" value="CYCLINS"/>
    <property type="match status" value="1"/>
</dbReference>
<dbReference type="GO" id="GO:0016538">
    <property type="term" value="F:cyclin-dependent protein serine/threonine kinase regulator activity"/>
    <property type="evidence" value="ECO:0007669"/>
    <property type="project" value="InterPro"/>
</dbReference>
<dbReference type="InterPro" id="IPR004367">
    <property type="entry name" value="Cyclin_C-dom"/>
</dbReference>
<evidence type="ECO:0000259" key="7">
    <source>
        <dbReference type="SMART" id="SM01332"/>
    </source>
</evidence>
<reference evidence="8" key="1">
    <citation type="journal article" date="2023" name="PLoS Negl. Trop. Dis.">
        <title>A genome sequence for Biomphalaria pfeifferi, the major vector snail for the human-infecting parasite Schistosoma mansoni.</title>
        <authorList>
            <person name="Bu L."/>
            <person name="Lu L."/>
            <person name="Laidemitt M.R."/>
            <person name="Zhang S.M."/>
            <person name="Mutuku M."/>
            <person name="Mkoji G."/>
            <person name="Steinauer M."/>
            <person name="Loker E.S."/>
        </authorList>
    </citation>
    <scope>NUCLEOTIDE SEQUENCE</scope>
    <source>
        <strain evidence="8">KasaAsao</strain>
    </source>
</reference>
<proteinExistence type="inferred from homology"/>
<dbReference type="SUPFAM" id="SSF47954">
    <property type="entry name" value="Cyclin-like"/>
    <property type="match status" value="2"/>
</dbReference>
<evidence type="ECO:0000256" key="3">
    <source>
        <dbReference type="ARBA" id="ARBA00023127"/>
    </source>
</evidence>
<evidence type="ECO:0000256" key="4">
    <source>
        <dbReference type="ARBA" id="ARBA00023306"/>
    </source>
</evidence>
<dbReference type="CDD" id="cd20507">
    <property type="entry name" value="CYCLIN_CCNB1-like_rpt1"/>
    <property type="match status" value="1"/>
</dbReference>
<dbReference type="InterPro" id="IPR048258">
    <property type="entry name" value="Cyclins_cyclin-box"/>
</dbReference>
<dbReference type="InterPro" id="IPR036915">
    <property type="entry name" value="Cyclin-like_sf"/>
</dbReference>
<dbReference type="InterPro" id="IPR039361">
    <property type="entry name" value="Cyclin"/>
</dbReference>
<evidence type="ECO:0000256" key="5">
    <source>
        <dbReference type="RuleBase" id="RU000383"/>
    </source>
</evidence>
<name>A0AAD8BHA3_BIOPF</name>